<organism evidence="2 3">
    <name type="scientific">Portunus trituberculatus</name>
    <name type="common">Swimming crab</name>
    <name type="synonym">Neptunus trituberculatus</name>
    <dbReference type="NCBI Taxonomy" id="210409"/>
    <lineage>
        <taxon>Eukaryota</taxon>
        <taxon>Metazoa</taxon>
        <taxon>Ecdysozoa</taxon>
        <taxon>Arthropoda</taxon>
        <taxon>Crustacea</taxon>
        <taxon>Multicrustacea</taxon>
        <taxon>Malacostraca</taxon>
        <taxon>Eumalacostraca</taxon>
        <taxon>Eucarida</taxon>
        <taxon>Decapoda</taxon>
        <taxon>Pleocyemata</taxon>
        <taxon>Brachyura</taxon>
        <taxon>Eubrachyura</taxon>
        <taxon>Portunoidea</taxon>
        <taxon>Portunidae</taxon>
        <taxon>Portuninae</taxon>
        <taxon>Portunus</taxon>
    </lineage>
</organism>
<dbReference type="AlphaFoldDB" id="A0A5B7HAI4"/>
<evidence type="ECO:0000313" key="2">
    <source>
        <dbReference type="EMBL" id="MPC66297.1"/>
    </source>
</evidence>
<gene>
    <name evidence="2" type="ORF">E2C01_060444</name>
</gene>
<keyword evidence="3" id="KW-1185">Reference proteome</keyword>
<evidence type="ECO:0000313" key="3">
    <source>
        <dbReference type="Proteomes" id="UP000324222"/>
    </source>
</evidence>
<comment type="caution">
    <text evidence="2">The sequence shown here is derived from an EMBL/GenBank/DDBJ whole genome shotgun (WGS) entry which is preliminary data.</text>
</comment>
<feature type="compositionally biased region" description="Basic and acidic residues" evidence="1">
    <location>
        <begin position="208"/>
        <end position="219"/>
    </location>
</feature>
<feature type="region of interest" description="Disordered" evidence="1">
    <location>
        <begin position="203"/>
        <end position="251"/>
    </location>
</feature>
<feature type="compositionally biased region" description="Polar residues" evidence="1">
    <location>
        <begin position="240"/>
        <end position="250"/>
    </location>
</feature>
<feature type="region of interest" description="Disordered" evidence="1">
    <location>
        <begin position="112"/>
        <end position="141"/>
    </location>
</feature>
<evidence type="ECO:0000256" key="1">
    <source>
        <dbReference type="SAM" id="MobiDB-lite"/>
    </source>
</evidence>
<accession>A0A5B7HAI4</accession>
<name>A0A5B7HAI4_PORTR</name>
<feature type="compositionally biased region" description="Gly residues" evidence="1">
    <location>
        <begin position="123"/>
        <end position="135"/>
    </location>
</feature>
<protein>
    <submittedName>
        <fullName evidence="2">Uncharacterized protein</fullName>
    </submittedName>
</protein>
<dbReference type="Proteomes" id="UP000324222">
    <property type="component" value="Unassembled WGS sequence"/>
</dbReference>
<dbReference type="EMBL" id="VSRR010024589">
    <property type="protein sequence ID" value="MPC66297.1"/>
    <property type="molecule type" value="Genomic_DNA"/>
</dbReference>
<reference evidence="2 3" key="1">
    <citation type="submission" date="2019-05" db="EMBL/GenBank/DDBJ databases">
        <title>Another draft genome of Portunus trituberculatus and its Hox gene families provides insights of decapod evolution.</title>
        <authorList>
            <person name="Jeong J.-H."/>
            <person name="Song I."/>
            <person name="Kim S."/>
            <person name="Choi T."/>
            <person name="Kim D."/>
            <person name="Ryu S."/>
            <person name="Kim W."/>
        </authorList>
    </citation>
    <scope>NUCLEOTIDE SEQUENCE [LARGE SCALE GENOMIC DNA]</scope>
    <source>
        <tissue evidence="2">Muscle</tissue>
    </source>
</reference>
<sequence>MNKWKLRATRGGRPAHNLLPAALTGLTRGLTLGPLPHPYRRLPKPLSLLDANCEEAHNTPALPMEGRKAHRRTLRARGTQGAPAGASCGFVLAWRPLSHLPTRKRKRLLQRQRKEDMASAGHGASGIVGRRGGGARSFSPSSQCAATSPFAQEFIPSSTDPLVEAAAAAMIMVVMPPHPHSDGRRAGGRWAAGVIDEDLKYGVVPPKSKTDPRQPHAQEEAEIGGTRKRRHQGGARFSGVQGTKATTQKTARVVLLPETVEYYRK</sequence>
<proteinExistence type="predicted"/>